<dbReference type="EMBL" id="SHKM01000003">
    <property type="protein sequence ID" value="RZT75622.1"/>
    <property type="molecule type" value="Genomic_DNA"/>
</dbReference>
<dbReference type="InterPro" id="IPR050625">
    <property type="entry name" value="ParA/MinD_ATPase"/>
</dbReference>
<gene>
    <name evidence="4" type="ORF">EV678_2806</name>
</gene>
<keyword evidence="4" id="KW-0966">Cell projection</keyword>
<keyword evidence="4" id="KW-0282">Flagellum</keyword>
<dbReference type="Pfam" id="PF01656">
    <property type="entry name" value="CbiA"/>
    <property type="match status" value="1"/>
</dbReference>
<evidence type="ECO:0000259" key="3">
    <source>
        <dbReference type="Pfam" id="PF01656"/>
    </source>
</evidence>
<keyword evidence="1" id="KW-0547">Nucleotide-binding</keyword>
<comment type="caution">
    <text evidence="4">The sequence shown here is derived from an EMBL/GenBank/DDBJ whole genome shotgun (WGS) entry which is preliminary data.</text>
</comment>
<evidence type="ECO:0000313" key="5">
    <source>
        <dbReference type="Proteomes" id="UP000292136"/>
    </source>
</evidence>
<dbReference type="InterPro" id="IPR027417">
    <property type="entry name" value="P-loop_NTPase"/>
</dbReference>
<dbReference type="PANTHER" id="PTHR43384:SF4">
    <property type="entry name" value="CELLULOSE BIOSYNTHESIS PROTEIN BCSQ-RELATED"/>
    <property type="match status" value="1"/>
</dbReference>
<dbReference type="Proteomes" id="UP000292136">
    <property type="component" value="Unassembled WGS sequence"/>
</dbReference>
<dbReference type="Gene3D" id="3.40.50.300">
    <property type="entry name" value="P-loop containing nucleotide triphosphate hydrolases"/>
    <property type="match status" value="1"/>
</dbReference>
<dbReference type="InterPro" id="IPR002586">
    <property type="entry name" value="CobQ/CobB/MinD/ParA_Nub-bd_dom"/>
</dbReference>
<keyword evidence="5" id="KW-1185">Reference proteome</keyword>
<accession>A0ABY0IQE2</accession>
<dbReference type="SUPFAM" id="SSF52540">
    <property type="entry name" value="P-loop containing nucleoside triphosphate hydrolases"/>
    <property type="match status" value="1"/>
</dbReference>
<reference evidence="4 5" key="1">
    <citation type="submission" date="2019-02" db="EMBL/GenBank/DDBJ databases">
        <title>Genomic Encyclopedia of Type Strains, Phase IV (KMG-IV): sequencing the most valuable type-strain genomes for metagenomic binning, comparative biology and taxonomic classification.</title>
        <authorList>
            <person name="Goeker M."/>
        </authorList>
    </citation>
    <scope>NUCLEOTIDE SEQUENCE [LARGE SCALE GENOMIC DNA]</scope>
    <source>
        <strain evidence="4 5">DSM 21223</strain>
    </source>
</reference>
<evidence type="ECO:0000313" key="4">
    <source>
        <dbReference type="EMBL" id="RZT75622.1"/>
    </source>
</evidence>
<name>A0ABY0IQE2_9RHOO</name>
<keyword evidence="4" id="KW-0969">Cilium</keyword>
<evidence type="ECO:0000256" key="1">
    <source>
        <dbReference type="ARBA" id="ARBA00022741"/>
    </source>
</evidence>
<dbReference type="PANTHER" id="PTHR43384">
    <property type="entry name" value="SEPTUM SITE-DETERMINING PROTEIN MIND HOMOLOG, CHLOROPLASTIC-RELATED"/>
    <property type="match status" value="1"/>
</dbReference>
<feature type="domain" description="CobQ/CobB/MinD/ParA nucleotide binding" evidence="3">
    <location>
        <begin position="29"/>
        <end position="239"/>
    </location>
</feature>
<organism evidence="4 5">
    <name type="scientific">Azospira oryzae</name>
    <dbReference type="NCBI Taxonomy" id="146939"/>
    <lineage>
        <taxon>Bacteria</taxon>
        <taxon>Pseudomonadati</taxon>
        <taxon>Pseudomonadota</taxon>
        <taxon>Betaproteobacteria</taxon>
        <taxon>Rhodocyclales</taxon>
        <taxon>Rhodocyclaceae</taxon>
        <taxon>Azospira</taxon>
    </lineage>
</organism>
<proteinExistence type="predicted"/>
<protein>
    <submittedName>
        <fullName evidence="4">Flagellar biosynthesis protein FlhG</fullName>
    </submittedName>
</protein>
<sequence>MEAVVAEFRGDQAAGLRRLFGREQLRVVSFAAGCEGVGKSVAVANLAAALARQGKEVLILDENTGADNQAALFGVPARYDLVHVVNREKPLEEVLLAAGAGVRLLPAARAVKKLSRFSLAQKQALVEGLAEMEHPADVILVDTAVDHPLGFSPLGLAAQETVIVLSATGSAITEAYALIKKMSTGYARRDFRILVNKVKAAADAEAIFDNIAQVASQRLHVSLDYSGCIPLDDALRQSSRLAQPVVTAFPDSPAARSLRGLAADMLHWPQSGREGGGLEQFVQQLLHLSQRITPSPIHAG</sequence>
<keyword evidence="2" id="KW-0067">ATP-binding</keyword>
<evidence type="ECO:0000256" key="2">
    <source>
        <dbReference type="ARBA" id="ARBA00022840"/>
    </source>
</evidence>